<evidence type="ECO:0000313" key="2">
    <source>
        <dbReference type="Proteomes" id="UP000092445"/>
    </source>
</evidence>
<sequence length="126" mass="14338">MQRFRTIRFGRCNDISKLNTVNTLSLQRLENQSLYSDQAKSNTGKSRVPSPPVMRNLFLVVAVQSNPHHNLCRSGEKHISRQRYKHGFINHTIVSTAAVNKQINNQILHKAVNLRAINKAPPYPPV</sequence>
<dbReference type="Proteomes" id="UP000092445">
    <property type="component" value="Unassembled WGS sequence"/>
</dbReference>
<protein>
    <submittedName>
        <fullName evidence="1">Uncharacterized protein</fullName>
    </submittedName>
</protein>
<reference evidence="1" key="2">
    <citation type="submission" date="2020-05" db="UniProtKB">
        <authorList>
            <consortium name="EnsemblMetazoa"/>
        </authorList>
    </citation>
    <scope>IDENTIFICATION</scope>
    <source>
        <strain evidence="1">IAEA</strain>
    </source>
</reference>
<name>A0A1A9ZKI2_GLOPL</name>
<proteinExistence type="predicted"/>
<organism evidence="1 2">
    <name type="scientific">Glossina pallidipes</name>
    <name type="common">Tsetse fly</name>
    <dbReference type="NCBI Taxonomy" id="7398"/>
    <lineage>
        <taxon>Eukaryota</taxon>
        <taxon>Metazoa</taxon>
        <taxon>Ecdysozoa</taxon>
        <taxon>Arthropoda</taxon>
        <taxon>Hexapoda</taxon>
        <taxon>Insecta</taxon>
        <taxon>Pterygota</taxon>
        <taxon>Neoptera</taxon>
        <taxon>Endopterygota</taxon>
        <taxon>Diptera</taxon>
        <taxon>Brachycera</taxon>
        <taxon>Muscomorpha</taxon>
        <taxon>Hippoboscoidea</taxon>
        <taxon>Glossinidae</taxon>
        <taxon>Glossina</taxon>
    </lineage>
</organism>
<dbReference type="AlphaFoldDB" id="A0A1A9ZKI2"/>
<dbReference type="EnsemblMetazoa" id="GPAI017626-RA">
    <property type="protein sequence ID" value="GPAI017626-PA"/>
    <property type="gene ID" value="GPAI017626"/>
</dbReference>
<keyword evidence="2" id="KW-1185">Reference proteome</keyword>
<dbReference type="VEuPathDB" id="VectorBase:GPAI017626"/>
<reference evidence="2" key="1">
    <citation type="submission" date="2014-03" db="EMBL/GenBank/DDBJ databases">
        <authorList>
            <person name="Aksoy S."/>
            <person name="Warren W."/>
            <person name="Wilson R.K."/>
        </authorList>
    </citation>
    <scope>NUCLEOTIDE SEQUENCE [LARGE SCALE GENOMIC DNA]</scope>
    <source>
        <strain evidence="2">IAEA</strain>
    </source>
</reference>
<evidence type="ECO:0000313" key="1">
    <source>
        <dbReference type="EnsemblMetazoa" id="GPAI017626-PA"/>
    </source>
</evidence>
<accession>A0A1A9ZKI2</accession>